<reference evidence="2" key="1">
    <citation type="submission" date="2018-02" db="EMBL/GenBank/DDBJ databases">
        <authorList>
            <person name="Kim S.-K."/>
            <person name="Jung H.-I."/>
            <person name="Lee S.-W."/>
        </authorList>
    </citation>
    <scope>NUCLEOTIDE SEQUENCE</scope>
    <source>
        <strain evidence="2">SK3146</strain>
    </source>
</reference>
<dbReference type="Proteomes" id="UP001057134">
    <property type="component" value="Chromosome"/>
</dbReference>
<gene>
    <name evidence="2" type="ORF">SK3146_03032</name>
</gene>
<protein>
    <submittedName>
        <fullName evidence="2">Uncharacterized protein</fullName>
    </submittedName>
</protein>
<sequence length="71" mass="7965">MLAARLDAMRLGQEQLQQTGKRRRGSGAGLQQGKQLLVRHQLNRRPGGRLLMNIETHRAGQEIVHRQEGGT</sequence>
<dbReference type="EMBL" id="CP027059">
    <property type="protein sequence ID" value="UQZ83825.1"/>
    <property type="molecule type" value="Genomic_DNA"/>
</dbReference>
<organism evidence="2 3">
    <name type="scientific">Paenibacillus konkukensis</name>
    <dbReference type="NCBI Taxonomy" id="2020716"/>
    <lineage>
        <taxon>Bacteria</taxon>
        <taxon>Bacillati</taxon>
        <taxon>Bacillota</taxon>
        <taxon>Bacilli</taxon>
        <taxon>Bacillales</taxon>
        <taxon>Paenibacillaceae</taxon>
        <taxon>Paenibacillus</taxon>
    </lineage>
</organism>
<name>A0ABY4RPA6_9BACL</name>
<feature type="region of interest" description="Disordered" evidence="1">
    <location>
        <begin position="1"/>
        <end position="35"/>
    </location>
</feature>
<reference evidence="2" key="2">
    <citation type="journal article" date="2021" name="J Anim Sci Technol">
        <title>Complete genome sequence of Paenibacillus konkukensis sp. nov. SK3146 as a potential probiotic strain.</title>
        <authorList>
            <person name="Jung H.I."/>
            <person name="Park S."/>
            <person name="Niu K.M."/>
            <person name="Lee S.W."/>
            <person name="Kothari D."/>
            <person name="Yi K.J."/>
            <person name="Kim S.K."/>
        </authorList>
    </citation>
    <scope>NUCLEOTIDE SEQUENCE</scope>
    <source>
        <strain evidence="2">SK3146</strain>
    </source>
</reference>
<accession>A0ABY4RPA6</accession>
<evidence type="ECO:0000256" key="1">
    <source>
        <dbReference type="SAM" id="MobiDB-lite"/>
    </source>
</evidence>
<keyword evidence="3" id="KW-1185">Reference proteome</keyword>
<proteinExistence type="predicted"/>
<evidence type="ECO:0000313" key="3">
    <source>
        <dbReference type="Proteomes" id="UP001057134"/>
    </source>
</evidence>
<evidence type="ECO:0000313" key="2">
    <source>
        <dbReference type="EMBL" id="UQZ83825.1"/>
    </source>
</evidence>